<dbReference type="InterPro" id="IPR025867">
    <property type="entry name" value="MnmE_helical"/>
</dbReference>
<dbReference type="NCBIfam" id="TIGR00450">
    <property type="entry name" value="mnmE_trmE_thdF"/>
    <property type="match status" value="1"/>
</dbReference>
<dbReference type="GO" id="GO:0003924">
    <property type="term" value="F:GTPase activity"/>
    <property type="evidence" value="ECO:0007669"/>
    <property type="project" value="UniProtKB-UniRule"/>
</dbReference>
<dbReference type="InterPro" id="IPR006073">
    <property type="entry name" value="GTP-bd"/>
</dbReference>
<accession>A0A0Q9YE56</accession>
<dbReference type="InterPro" id="IPR005225">
    <property type="entry name" value="Small_GTP-bd"/>
</dbReference>
<dbReference type="InterPro" id="IPR027368">
    <property type="entry name" value="MnmE_dom2"/>
</dbReference>
<dbReference type="GO" id="GO:0030488">
    <property type="term" value="P:tRNA methylation"/>
    <property type="evidence" value="ECO:0007669"/>
    <property type="project" value="TreeGrafter"/>
</dbReference>
<evidence type="ECO:0000256" key="6">
    <source>
        <dbReference type="ARBA" id="ARBA00022801"/>
    </source>
</evidence>
<dbReference type="EMBL" id="LKHV02000001">
    <property type="protein sequence ID" value="MCS5709730.1"/>
    <property type="molecule type" value="Genomic_DNA"/>
</dbReference>
<dbReference type="GO" id="GO:0005525">
    <property type="term" value="F:GTP binding"/>
    <property type="evidence" value="ECO:0007669"/>
    <property type="project" value="UniProtKB-UniRule"/>
</dbReference>
<dbReference type="NCBIfam" id="NF003661">
    <property type="entry name" value="PRK05291.1-3"/>
    <property type="match status" value="1"/>
</dbReference>
<keyword evidence="12" id="KW-0175">Coiled coil</keyword>
<dbReference type="InterPro" id="IPR031168">
    <property type="entry name" value="G_TrmE"/>
</dbReference>
<evidence type="ECO:0000313" key="15">
    <source>
        <dbReference type="EMBL" id="MCS5709730.1"/>
    </source>
</evidence>
<keyword evidence="5 10" id="KW-0547">Nucleotide-binding</keyword>
<feature type="binding site" evidence="10">
    <location>
        <begin position="270"/>
        <end position="273"/>
    </location>
    <ligand>
        <name>GTP</name>
        <dbReference type="ChEBI" id="CHEBI:37565"/>
    </ligand>
</feature>
<dbReference type="PANTHER" id="PTHR42714:SF2">
    <property type="entry name" value="TRNA MODIFICATION GTPASE GTPBP3, MITOCHONDRIAL"/>
    <property type="match status" value="1"/>
</dbReference>
<dbReference type="Gene3D" id="1.20.120.430">
    <property type="entry name" value="tRNA modification GTPase MnmE domain 2"/>
    <property type="match status" value="1"/>
</dbReference>
<feature type="binding site" evidence="10">
    <location>
        <begin position="226"/>
        <end position="231"/>
    </location>
    <ligand>
        <name>GTP</name>
        <dbReference type="ChEBI" id="CHEBI:37565"/>
    </ligand>
</feature>
<feature type="binding site" evidence="10">
    <location>
        <position position="24"/>
    </location>
    <ligand>
        <name>(6S)-5-formyl-5,6,7,8-tetrahydrofolate</name>
        <dbReference type="ChEBI" id="CHEBI:57457"/>
    </ligand>
</feature>
<reference evidence="15" key="3">
    <citation type="submission" date="2021-06" db="EMBL/GenBank/DDBJ databases">
        <title>Genomic Description and Analysis of Intracellular Bacteria, Candidatus Berkiella cookevillensis and Candidatus Berkiella aquae.</title>
        <authorList>
            <person name="Kidane D.T."/>
            <person name="Mehari Y.T."/>
            <person name="Rice F.C."/>
            <person name="Arivett B.A."/>
            <person name="Farone A.L."/>
            <person name="Berk S.G."/>
            <person name="Farone M.B."/>
        </authorList>
    </citation>
    <scope>NUCLEOTIDE SEQUENCE</scope>
    <source>
        <strain evidence="15">CC99</strain>
    </source>
</reference>
<evidence type="ECO:0000313" key="16">
    <source>
        <dbReference type="Proteomes" id="UP000051494"/>
    </source>
</evidence>
<evidence type="ECO:0000256" key="12">
    <source>
        <dbReference type="SAM" id="Coils"/>
    </source>
</evidence>
<comment type="function">
    <text evidence="10">Exhibits a very high intrinsic GTPase hydrolysis rate. Involved in the addition of a carboxymethylaminomethyl (cmnm) group at the wobble position (U34) of certain tRNAs, forming tRNA-cmnm(5)s(2)U34.</text>
</comment>
<dbReference type="EC" id="3.6.-.-" evidence="10"/>
<name>A0A0Q9YE56_9GAMM</name>
<keyword evidence="2 10" id="KW-0963">Cytoplasm</keyword>
<dbReference type="AlphaFoldDB" id="A0A0Q9YE56"/>
<dbReference type="PANTHER" id="PTHR42714">
    <property type="entry name" value="TRNA MODIFICATION GTPASE GTPBP3"/>
    <property type="match status" value="1"/>
</dbReference>
<dbReference type="Gene3D" id="3.30.1360.120">
    <property type="entry name" value="Probable tRNA modification gtpase trme, domain 1"/>
    <property type="match status" value="1"/>
</dbReference>
<evidence type="ECO:0000256" key="7">
    <source>
        <dbReference type="ARBA" id="ARBA00022842"/>
    </source>
</evidence>
<dbReference type="GO" id="GO:0046872">
    <property type="term" value="F:metal ion binding"/>
    <property type="evidence" value="ECO:0007669"/>
    <property type="project" value="UniProtKB-KW"/>
</dbReference>
<dbReference type="RefSeq" id="WP_057624401.1">
    <property type="nucleotide sequence ID" value="NZ_LKHV02000001.1"/>
</dbReference>
<evidence type="ECO:0000256" key="3">
    <source>
        <dbReference type="ARBA" id="ARBA00022694"/>
    </source>
</evidence>
<dbReference type="GO" id="GO:0005829">
    <property type="term" value="C:cytosol"/>
    <property type="evidence" value="ECO:0007669"/>
    <property type="project" value="TreeGrafter"/>
</dbReference>
<dbReference type="STRING" id="437022.CC99x_01296"/>
<evidence type="ECO:0000259" key="13">
    <source>
        <dbReference type="PROSITE" id="PS51709"/>
    </source>
</evidence>
<feature type="binding site" evidence="10">
    <location>
        <position position="226"/>
    </location>
    <ligand>
        <name>K(+)</name>
        <dbReference type="ChEBI" id="CHEBI:29103"/>
    </ligand>
</feature>
<dbReference type="PATRIC" id="fig|1590042.3.peg.1316"/>
<evidence type="ECO:0000256" key="9">
    <source>
        <dbReference type="ARBA" id="ARBA00023134"/>
    </source>
</evidence>
<keyword evidence="8 10" id="KW-0630">Potassium</keyword>
<protein>
    <recommendedName>
        <fullName evidence="10">tRNA modification GTPase MnmE</fullName>
        <ecNumber evidence="10">3.6.-.-</ecNumber>
    </recommendedName>
</protein>
<organism evidence="14">
    <name type="scientific">Candidatus Berkiella cookevillensis</name>
    <dbReference type="NCBI Taxonomy" id="437022"/>
    <lineage>
        <taxon>Bacteria</taxon>
        <taxon>Pseudomonadati</taxon>
        <taxon>Pseudomonadota</taxon>
        <taxon>Gammaproteobacteria</taxon>
        <taxon>Candidatus Berkiellales</taxon>
        <taxon>Candidatus Berkiellaceae</taxon>
        <taxon>Candidatus Berkiella</taxon>
    </lineage>
</organism>
<feature type="binding site" evidence="10">
    <location>
        <position position="247"/>
    </location>
    <ligand>
        <name>K(+)</name>
        <dbReference type="ChEBI" id="CHEBI:29103"/>
    </ligand>
</feature>
<keyword evidence="7 10" id="KW-0460">Magnesium</keyword>
<evidence type="ECO:0000256" key="1">
    <source>
        <dbReference type="ARBA" id="ARBA00011043"/>
    </source>
</evidence>
<evidence type="ECO:0000313" key="14">
    <source>
        <dbReference type="EMBL" id="KRG18815.1"/>
    </source>
</evidence>
<evidence type="ECO:0000256" key="2">
    <source>
        <dbReference type="ARBA" id="ARBA00022490"/>
    </source>
</evidence>
<keyword evidence="9 10" id="KW-0342">GTP-binding</keyword>
<feature type="binding site" evidence="10">
    <location>
        <position position="245"/>
    </location>
    <ligand>
        <name>K(+)</name>
        <dbReference type="ChEBI" id="CHEBI:29103"/>
    </ligand>
</feature>
<dbReference type="InterPro" id="IPR004520">
    <property type="entry name" value="GTPase_MnmE"/>
</dbReference>
<sequence>MSNNVDTIVAQATAPLLGAVGIVRISGKAVCDIARSIIGVVPTPRIATLVNIQDPHKGMIDTGLALFFPGPHSFTGEDVLELQCHGGLVILDMIVKACVEMGARIAKPGEFSERAFLNDKIDLCQAEAIADLIHATTEQAVKSAHRSLCGAFSDEINKIQNALTELRVYVEAAIDFVEEEIDFLSDGKILISIERLLSQIIHLLKVAEQGQLLQEGNKVVIAGKPNVGKSSLFNMLAQNNSAIVTDIPGTTRDIIKETIQINGVPIHLLDTAGIRNATDAVEEEGIKRAKEQFKLADTILLVIDASQKILFTEVEQALLAEYKEKTIVLLNKMDLIAHAPEIDVAYIALSIKNGVGMDVLHSALTKHAHSFEGVFSARRRHVDAIKSAKENIQNAQVQLVNFKAGELVAEELRQAQLHLGEITGQLTSDDLLGKIFSTFCVGK</sequence>
<feature type="binding site" evidence="10">
    <location>
        <position position="120"/>
    </location>
    <ligand>
        <name>(6S)-5-formyl-5,6,7,8-tetrahydrofolate</name>
        <dbReference type="ChEBI" id="CHEBI:57457"/>
    </ligand>
</feature>
<dbReference type="InterPro" id="IPR018948">
    <property type="entry name" value="GTP-bd_TrmE_N"/>
</dbReference>
<dbReference type="NCBIfam" id="TIGR00231">
    <property type="entry name" value="small_GTP"/>
    <property type="match status" value="1"/>
</dbReference>
<dbReference type="InterPro" id="IPR027417">
    <property type="entry name" value="P-loop_NTPase"/>
</dbReference>
<feature type="binding site" evidence="10">
    <location>
        <position position="443"/>
    </location>
    <ligand>
        <name>(6S)-5-formyl-5,6,7,8-tetrahydrofolate</name>
        <dbReference type="ChEBI" id="CHEBI:57457"/>
    </ligand>
</feature>
<feature type="binding site" evidence="10">
    <location>
        <begin position="245"/>
        <end position="251"/>
    </location>
    <ligand>
        <name>GTP</name>
        <dbReference type="ChEBI" id="CHEBI:37565"/>
    </ligand>
</feature>
<feature type="binding site" evidence="10">
    <location>
        <position position="230"/>
    </location>
    <ligand>
        <name>Mg(2+)</name>
        <dbReference type="ChEBI" id="CHEBI:18420"/>
    </ligand>
</feature>
<dbReference type="FunFam" id="3.40.50.300:FF:001376">
    <property type="entry name" value="tRNA modification GTPase MnmE"/>
    <property type="match status" value="1"/>
</dbReference>
<dbReference type="GO" id="GO:0002098">
    <property type="term" value="P:tRNA wobble uridine modification"/>
    <property type="evidence" value="ECO:0007669"/>
    <property type="project" value="TreeGrafter"/>
</dbReference>
<dbReference type="Pfam" id="PF01926">
    <property type="entry name" value="MMR_HSR1"/>
    <property type="match status" value="1"/>
</dbReference>
<dbReference type="OrthoDB" id="9805918at2"/>
<comment type="cofactor">
    <cofactor evidence="10">
        <name>K(+)</name>
        <dbReference type="ChEBI" id="CHEBI:29103"/>
    </cofactor>
    <text evidence="10">Binds 1 potassium ion per subunit.</text>
</comment>
<evidence type="ECO:0000256" key="11">
    <source>
        <dbReference type="RuleBase" id="RU003313"/>
    </source>
</evidence>
<dbReference type="Gene3D" id="3.40.50.300">
    <property type="entry name" value="P-loop containing nucleotide triphosphate hydrolases"/>
    <property type="match status" value="1"/>
</dbReference>
<keyword evidence="3 10" id="KW-0819">tRNA processing</keyword>
<proteinExistence type="inferred from homology"/>
<reference evidence="15" key="2">
    <citation type="journal article" date="2016" name="Genome Announc.">
        <title>Draft Genome Sequences of Two Novel Amoeba-Resistant Intranuclear Bacteria, 'Candidatus Berkiella cookevillensis' and 'Candidatus Berkiella aquae'.</title>
        <authorList>
            <person name="Mehari Y.T."/>
            <person name="Arivett B.A."/>
            <person name="Farone A.L."/>
            <person name="Gunderson J.H."/>
            <person name="Farone M.B."/>
        </authorList>
    </citation>
    <scope>NUCLEOTIDE SEQUENCE</scope>
    <source>
        <strain evidence="15">CC99</strain>
    </source>
</reference>
<keyword evidence="4 10" id="KW-0479">Metal-binding</keyword>
<dbReference type="CDD" id="cd14858">
    <property type="entry name" value="TrmE_N"/>
    <property type="match status" value="1"/>
</dbReference>
<evidence type="ECO:0000256" key="5">
    <source>
        <dbReference type="ARBA" id="ARBA00022741"/>
    </source>
</evidence>
<dbReference type="Pfam" id="PF12631">
    <property type="entry name" value="MnmE_helical"/>
    <property type="match status" value="1"/>
</dbReference>
<dbReference type="SUPFAM" id="SSF52540">
    <property type="entry name" value="P-loop containing nucleoside triphosphate hydrolases"/>
    <property type="match status" value="1"/>
</dbReference>
<dbReference type="PROSITE" id="PS51709">
    <property type="entry name" value="G_TRME"/>
    <property type="match status" value="1"/>
</dbReference>
<dbReference type="CDD" id="cd04164">
    <property type="entry name" value="trmE"/>
    <property type="match status" value="1"/>
</dbReference>
<dbReference type="EMBL" id="LKHV01000005">
    <property type="protein sequence ID" value="KRG18815.1"/>
    <property type="molecule type" value="Genomic_DNA"/>
</dbReference>
<dbReference type="HAMAP" id="MF_00379">
    <property type="entry name" value="GTPase_MnmE"/>
    <property type="match status" value="1"/>
</dbReference>
<comment type="subcellular location">
    <subcellularLocation>
        <location evidence="10">Cytoplasm</location>
    </subcellularLocation>
</comment>
<feature type="binding site" evidence="10">
    <location>
        <position position="250"/>
    </location>
    <ligand>
        <name>K(+)</name>
        <dbReference type="ChEBI" id="CHEBI:29103"/>
    </ligand>
</feature>
<evidence type="ECO:0000256" key="4">
    <source>
        <dbReference type="ARBA" id="ARBA00022723"/>
    </source>
</evidence>
<keyword evidence="16" id="KW-1185">Reference proteome</keyword>
<feature type="binding site" evidence="10">
    <location>
        <position position="251"/>
    </location>
    <ligand>
        <name>Mg(2+)</name>
        <dbReference type="ChEBI" id="CHEBI:18420"/>
    </ligand>
</feature>
<comment type="caution">
    <text evidence="10">Lacks conserved residue(s) required for the propagation of feature annotation.</text>
</comment>
<comment type="subunit">
    <text evidence="10">Homodimer. Heterotetramer of two MnmE and two MnmG subunits.</text>
</comment>
<dbReference type="Proteomes" id="UP000051494">
    <property type="component" value="Unassembled WGS sequence"/>
</dbReference>
<evidence type="ECO:0000256" key="8">
    <source>
        <dbReference type="ARBA" id="ARBA00022958"/>
    </source>
</evidence>
<feature type="coiled-coil region" evidence="12">
    <location>
        <begin position="378"/>
        <end position="405"/>
    </location>
</feature>
<feature type="domain" description="TrmE-type G" evidence="13">
    <location>
        <begin position="216"/>
        <end position="369"/>
    </location>
</feature>
<comment type="similarity">
    <text evidence="1 10 11">Belongs to the TRAFAC class TrmE-Era-EngA-EngB-Septin-like GTPase superfamily. TrmE GTPase family.</text>
</comment>
<gene>
    <name evidence="10 14" type="primary">mnmE</name>
    <name evidence="10" type="synonym">trmE</name>
    <name evidence="15" type="ORF">CC99x_012560</name>
    <name evidence="14" type="ORF">CC99x_01296</name>
</gene>
<dbReference type="InterPro" id="IPR027266">
    <property type="entry name" value="TrmE/GcvT-like"/>
</dbReference>
<keyword evidence="6 10" id="KW-0378">Hydrolase</keyword>
<evidence type="ECO:0000256" key="10">
    <source>
        <dbReference type="HAMAP-Rule" id="MF_00379"/>
    </source>
</evidence>
<feature type="binding site" evidence="10">
    <location>
        <position position="81"/>
    </location>
    <ligand>
        <name>(6S)-5-formyl-5,6,7,8-tetrahydrofolate</name>
        <dbReference type="ChEBI" id="CHEBI:57457"/>
    </ligand>
</feature>
<comment type="caution">
    <text evidence="14">The sequence shown here is derived from an EMBL/GenBank/DDBJ whole genome shotgun (WGS) entry which is preliminary data.</text>
</comment>
<reference evidence="14" key="1">
    <citation type="submission" date="2015-09" db="EMBL/GenBank/DDBJ databases">
        <title>Draft Genome Sequences of Two Novel Amoeba-resistant Intranuclear Bacteria, Candidatus Berkiella cookevillensis and Candidatus Berkiella aquae.</title>
        <authorList>
            <person name="Mehari Y.T."/>
            <person name="Arivett B.A."/>
            <person name="Farone A.L."/>
            <person name="Gunderson J.H."/>
            <person name="Farone M.B."/>
        </authorList>
    </citation>
    <scope>NUCLEOTIDE SEQUENCE [LARGE SCALE GENOMIC DNA]</scope>
    <source>
        <strain evidence="14">CC99</strain>
    </source>
</reference>
<dbReference type="Pfam" id="PF10396">
    <property type="entry name" value="TrmE_N"/>
    <property type="match status" value="1"/>
</dbReference>